<keyword evidence="1" id="KW-0677">Repeat</keyword>
<evidence type="ECO:0000256" key="2">
    <source>
        <dbReference type="SAM" id="MobiDB-lite"/>
    </source>
</evidence>
<dbReference type="Pfam" id="PF25023">
    <property type="entry name" value="TEN_YD-shell"/>
    <property type="match status" value="2"/>
</dbReference>
<evidence type="ECO:0000256" key="1">
    <source>
        <dbReference type="ARBA" id="ARBA00022737"/>
    </source>
</evidence>
<sequence length="1121" mass="118088">MPRTSDGSPAAAPSGRPPRSRVPAAPVRSARVLAAAALALVLGASVVSPALAAPPPPPPGGSHWGDNGRAAMPPVRTGSTVAPRSIPSAPPPSGIVRYVPRDQGDVPWHRISNFRITDSLVGRVSYSTGNLMLAATDFDVSGVGQSLRLTRTYNSFDAPSGQVSSPWWLGYERRLDLTFTGMVLHYDESGATVEYTKNADGSLATPTGYSKDLVQNADGTYTLTDRKSGTADTYDGSGRLTKITDPNKGEITVATHSADGDDTGFKVTETRSGRWVDLVRSTATRWQATDHTGRTVGYELDAAGGNVVRTTDTEGKATRFGYDADGRLIKVTTPQNRSTSFTYDAEDRVTSIRRYAEGATGGPTYTYTYSAPQSYEAGTTKVTDPLGHTTTYDHNADGEVTKVLDGLGHTRSTTYQNHLVQTATDAMGTGSGGMGGNVTTYGWDARNNPASAKLPTGATATGSWQTVAGTERQKNSTGADGQKTDYTYDGAGNTTSVATRGTGGATVTFTYNEATPTCGGFQGQRCTATDGNGKKTSFRYDASGNLQTVTPPAPLGVTRYTYDALGRTATATDARGVKTLFTYDKRDRITKVDTSGYATVTYTYDGDGNMSSRTDATGVQTYQFDALSRETIRTLQDGSQTVLAYTADGDVDTYTDPGGVTDYAWDAAGRLEFLVDPQGKKTTYEYNNNDQRTKTTYPGGTVQSQRLDNSGRPENIRAIAPSGVVLSDLSYTYGYVAGGQSLDGTKIRSRTDNLTKAHTAYSYDDTGRLSLGAETLTSGTRTSWQYCFDGAGNLASQGDAQGCPAATRYTYNDASQLTARNGVTTGWSYDRAGNETAGAPTAETARSAEKYTDFHQLSAVTVGSTSYTGAYASTDSSERTRFGDTVFHNGPLGLSGQTVGAKDTEFIREPGGTLNSARTGGKSYYYLTDVLGSVIGLVDEAGKRVNTYHYTPSGVARTGTAEAVPQPYRFAGGYQDPTGLYHYGARYYDPVLGRFTQPDPSGQEKNPYLYAEGDPLNKIDPSGLVTGSIKGEVCYGLCIGVGGKTDGNQIKPTLSFGFGSPGASLGIGADTGDMDSGGQVGASCGFGTGSVTAATNGQSVDFGLETGGSTGKCSATAEYTF</sequence>
<evidence type="ECO:0000313" key="5">
    <source>
        <dbReference type="EMBL" id="MBB6438549.1"/>
    </source>
</evidence>
<feature type="domain" description="Teneurin-like YD-shell" evidence="4">
    <location>
        <begin position="528"/>
        <end position="626"/>
    </location>
</feature>
<dbReference type="InterPro" id="IPR031325">
    <property type="entry name" value="RHS_repeat"/>
</dbReference>
<dbReference type="AlphaFoldDB" id="A0A7X0HIY8"/>
<dbReference type="InterPro" id="IPR045351">
    <property type="entry name" value="DUF6531"/>
</dbReference>
<feature type="domain" description="DUF6531" evidence="3">
    <location>
        <begin position="124"/>
        <end position="195"/>
    </location>
</feature>
<name>A0A7X0HIY8_9ACTN</name>
<dbReference type="PANTHER" id="PTHR32305:SF15">
    <property type="entry name" value="PROTEIN RHSA-RELATED"/>
    <property type="match status" value="1"/>
</dbReference>
<dbReference type="PANTHER" id="PTHR32305">
    <property type="match status" value="1"/>
</dbReference>
<comment type="caution">
    <text evidence="5">The sequence shown here is derived from an EMBL/GenBank/DDBJ whole genome shotgun (WGS) entry which is preliminary data.</text>
</comment>
<dbReference type="EMBL" id="JACHEM010000014">
    <property type="protein sequence ID" value="MBB6438549.1"/>
    <property type="molecule type" value="Genomic_DNA"/>
</dbReference>
<feature type="region of interest" description="Disordered" evidence="2">
    <location>
        <begin position="53"/>
        <end position="94"/>
    </location>
</feature>
<dbReference type="Proteomes" id="UP000540423">
    <property type="component" value="Unassembled WGS sequence"/>
</dbReference>
<accession>A0A7X0HIY8</accession>
<dbReference type="InterPro" id="IPR006530">
    <property type="entry name" value="YD"/>
</dbReference>
<evidence type="ECO:0000259" key="3">
    <source>
        <dbReference type="Pfam" id="PF20148"/>
    </source>
</evidence>
<keyword evidence="6" id="KW-1185">Reference proteome</keyword>
<dbReference type="NCBIfam" id="TIGR03696">
    <property type="entry name" value="Rhs_assc_core"/>
    <property type="match status" value="1"/>
</dbReference>
<feature type="domain" description="Teneurin-like YD-shell" evidence="4">
    <location>
        <begin position="906"/>
        <end position="1001"/>
    </location>
</feature>
<dbReference type="InterPro" id="IPR050708">
    <property type="entry name" value="T6SS_VgrG/RHS"/>
</dbReference>
<organism evidence="5 6">
    <name type="scientific">Streptomyces candidus</name>
    <dbReference type="NCBI Taxonomy" id="67283"/>
    <lineage>
        <taxon>Bacteria</taxon>
        <taxon>Bacillati</taxon>
        <taxon>Actinomycetota</taxon>
        <taxon>Actinomycetes</taxon>
        <taxon>Kitasatosporales</taxon>
        <taxon>Streptomycetaceae</taxon>
        <taxon>Streptomyces</taxon>
    </lineage>
</organism>
<evidence type="ECO:0000259" key="4">
    <source>
        <dbReference type="Pfam" id="PF25023"/>
    </source>
</evidence>
<dbReference type="Pfam" id="PF05593">
    <property type="entry name" value="RHS_repeat"/>
    <property type="match status" value="2"/>
</dbReference>
<dbReference type="Gene3D" id="2.180.10.10">
    <property type="entry name" value="RHS repeat-associated core"/>
    <property type="match status" value="3"/>
</dbReference>
<gene>
    <name evidence="5" type="ORF">HNQ79_005061</name>
</gene>
<feature type="region of interest" description="Disordered" evidence="2">
    <location>
        <begin position="1"/>
        <end position="26"/>
    </location>
</feature>
<dbReference type="NCBIfam" id="TIGR01643">
    <property type="entry name" value="YD_repeat_2x"/>
    <property type="match status" value="3"/>
</dbReference>
<proteinExistence type="predicted"/>
<dbReference type="InterPro" id="IPR056823">
    <property type="entry name" value="TEN-like_YD-shell"/>
</dbReference>
<evidence type="ECO:0000313" key="6">
    <source>
        <dbReference type="Proteomes" id="UP000540423"/>
    </source>
</evidence>
<reference evidence="5 6" key="1">
    <citation type="submission" date="2020-08" db="EMBL/GenBank/DDBJ databases">
        <title>Genomic Encyclopedia of Type Strains, Phase IV (KMG-IV): sequencing the most valuable type-strain genomes for metagenomic binning, comparative biology and taxonomic classification.</title>
        <authorList>
            <person name="Goeker M."/>
        </authorList>
    </citation>
    <scope>NUCLEOTIDE SEQUENCE [LARGE SCALE GENOMIC DNA]</scope>
    <source>
        <strain evidence="5 6">DSM 40141</strain>
    </source>
</reference>
<dbReference type="InterPro" id="IPR022385">
    <property type="entry name" value="Rhs_assc_core"/>
</dbReference>
<dbReference type="Pfam" id="PF20148">
    <property type="entry name" value="DUF6531"/>
    <property type="match status" value="1"/>
</dbReference>
<protein>
    <submittedName>
        <fullName evidence="5">RHS repeat-associated protein</fullName>
    </submittedName>
</protein>